<accession>A0A2P4XZJ5</accession>
<gene>
    <name evidence="4" type="ORF">PHPALM_12582</name>
</gene>
<feature type="non-terminal residue" evidence="4">
    <location>
        <position position="1"/>
    </location>
</feature>
<dbReference type="CDD" id="cd06850">
    <property type="entry name" value="biotinyl_domain"/>
    <property type="match status" value="1"/>
</dbReference>
<dbReference type="Gene3D" id="1.10.472.90">
    <property type="entry name" value="Conserved carboxylase domain"/>
    <property type="match status" value="1"/>
</dbReference>
<dbReference type="Pfam" id="PF02436">
    <property type="entry name" value="PYC_OADA"/>
    <property type="match status" value="1"/>
</dbReference>
<dbReference type="SUPFAM" id="SSF51230">
    <property type="entry name" value="Single hybrid motif"/>
    <property type="match status" value="1"/>
</dbReference>
<dbReference type="GO" id="GO:0006094">
    <property type="term" value="P:gluconeogenesis"/>
    <property type="evidence" value="ECO:0007669"/>
    <property type="project" value="TreeGrafter"/>
</dbReference>
<evidence type="ECO:0000313" key="5">
    <source>
        <dbReference type="Proteomes" id="UP000237271"/>
    </source>
</evidence>
<proteinExistence type="predicted"/>
<dbReference type="FunFam" id="2.40.50.100:FF:000003">
    <property type="entry name" value="Acetyl-CoA carboxylase biotin carboxyl carrier protein"/>
    <property type="match status" value="1"/>
</dbReference>
<dbReference type="Pfam" id="PF00682">
    <property type="entry name" value="HMGL-like"/>
    <property type="match status" value="1"/>
</dbReference>
<feature type="domain" description="Pyruvate carboxyltransferase" evidence="3">
    <location>
        <begin position="1"/>
        <end position="132"/>
    </location>
</feature>
<dbReference type="PROSITE" id="PS00188">
    <property type="entry name" value="BIOTIN"/>
    <property type="match status" value="1"/>
</dbReference>
<dbReference type="Proteomes" id="UP000237271">
    <property type="component" value="Unassembled WGS sequence"/>
</dbReference>
<dbReference type="OrthoDB" id="196847at2759"/>
<dbReference type="PROSITE" id="PS50991">
    <property type="entry name" value="PYR_CT"/>
    <property type="match status" value="1"/>
</dbReference>
<evidence type="ECO:0000313" key="4">
    <source>
        <dbReference type="EMBL" id="POM70919.1"/>
    </source>
</evidence>
<evidence type="ECO:0000256" key="1">
    <source>
        <dbReference type="ARBA" id="ARBA00023267"/>
    </source>
</evidence>
<reference evidence="4 5" key="1">
    <citation type="journal article" date="2017" name="Genome Biol. Evol.">
        <title>Phytophthora megakarya and P. palmivora, closely related causal agents of cacao black pod rot, underwent increases in genome sizes and gene numbers by different mechanisms.</title>
        <authorList>
            <person name="Ali S.S."/>
            <person name="Shao J."/>
            <person name="Lary D.J."/>
            <person name="Kronmiller B."/>
            <person name="Shen D."/>
            <person name="Strem M.D."/>
            <person name="Amoako-Attah I."/>
            <person name="Akrofi A.Y."/>
            <person name="Begoude B.A."/>
            <person name="Ten Hoopen G.M."/>
            <person name="Coulibaly K."/>
            <person name="Kebe B.I."/>
            <person name="Melnick R.L."/>
            <person name="Guiltinan M.J."/>
            <person name="Tyler B.M."/>
            <person name="Meinhardt L.W."/>
            <person name="Bailey B.A."/>
        </authorList>
    </citation>
    <scope>NUCLEOTIDE SEQUENCE [LARGE SCALE GENOMIC DNA]</scope>
    <source>
        <strain evidence="5">sbr112.9</strain>
    </source>
</reference>
<dbReference type="GO" id="GO:0004736">
    <property type="term" value="F:pyruvate carboxylase activity"/>
    <property type="evidence" value="ECO:0007669"/>
    <property type="project" value="TreeGrafter"/>
</dbReference>
<dbReference type="InterPro" id="IPR000089">
    <property type="entry name" value="Biotin_lipoyl"/>
</dbReference>
<dbReference type="InterPro" id="IPR055268">
    <property type="entry name" value="PCB-like"/>
</dbReference>
<dbReference type="PANTHER" id="PTHR43778">
    <property type="entry name" value="PYRUVATE CARBOXYLASE"/>
    <property type="match status" value="1"/>
</dbReference>
<evidence type="ECO:0000259" key="3">
    <source>
        <dbReference type="PROSITE" id="PS50991"/>
    </source>
</evidence>
<dbReference type="Pfam" id="PF00364">
    <property type="entry name" value="Biotin_lipoyl"/>
    <property type="match status" value="1"/>
</dbReference>
<dbReference type="AlphaFoldDB" id="A0A2P4XZJ5"/>
<dbReference type="Gene3D" id="3.20.20.70">
    <property type="entry name" value="Aldolase class I"/>
    <property type="match status" value="1"/>
</dbReference>
<keyword evidence="4" id="KW-0670">Pyruvate</keyword>
<dbReference type="Gene3D" id="1.10.10.60">
    <property type="entry name" value="Homeodomain-like"/>
    <property type="match status" value="1"/>
</dbReference>
<dbReference type="Gene3D" id="2.40.50.100">
    <property type="match status" value="1"/>
</dbReference>
<evidence type="ECO:0000259" key="2">
    <source>
        <dbReference type="PROSITE" id="PS50968"/>
    </source>
</evidence>
<dbReference type="SUPFAM" id="SSF89000">
    <property type="entry name" value="post-HMGL domain-like"/>
    <property type="match status" value="1"/>
</dbReference>
<name>A0A2P4XZJ5_9STRA</name>
<dbReference type="InterPro" id="IPR011053">
    <property type="entry name" value="Single_hybrid_motif"/>
</dbReference>
<dbReference type="EMBL" id="NCKW01006712">
    <property type="protein sequence ID" value="POM70919.1"/>
    <property type="molecule type" value="Genomic_DNA"/>
</dbReference>
<organism evidence="4 5">
    <name type="scientific">Phytophthora palmivora</name>
    <dbReference type="NCBI Taxonomy" id="4796"/>
    <lineage>
        <taxon>Eukaryota</taxon>
        <taxon>Sar</taxon>
        <taxon>Stramenopiles</taxon>
        <taxon>Oomycota</taxon>
        <taxon>Peronosporomycetes</taxon>
        <taxon>Peronosporales</taxon>
        <taxon>Peronosporaceae</taxon>
        <taxon>Phytophthora</taxon>
    </lineage>
</organism>
<dbReference type="InterPro" id="IPR001882">
    <property type="entry name" value="Biotin_BS"/>
</dbReference>
<protein>
    <submittedName>
        <fullName evidence="4">Pyruvate carboxylase</fullName>
    </submittedName>
</protein>
<dbReference type="PROSITE" id="PS50968">
    <property type="entry name" value="BIOTINYL_LIPOYL"/>
    <property type="match status" value="1"/>
</dbReference>
<comment type="caution">
    <text evidence="4">The sequence shown here is derived from an EMBL/GenBank/DDBJ whole genome shotgun (WGS) entry which is preliminary data.</text>
</comment>
<sequence>EAAMCYTGDVSDPTRGPYNLEYYLDFERQLGTQGLHVWDIKDMAGLLKPQAAQILISAIRNEFPDLPIHVHTHDTAGTGVSSMLEAAYAGADAVDVASDAMSGTTSQPSMGAVVAALKGSKYDTGVKSEDIMEINDYWETLRGVYAPFESGQKSGSADVYNHEMPGGQYTNLLFQSTQLGLAGQWPAIKRAYATANRLLGDIIKVTPSSKVVGDFAQFIVQNKLTEQEVIDQAETLSFPKSVVEYFQGYLGIPHHGFPEPLRSRVLKGKLLPNGQEMFEGRPGAEMEPYDFDAAEKELKEKYGEDKIRDLDVISHAIYPDVFAGFQKFKDEYGSMHFLDTRTFLTGLEVDTEVEVEMEHGKTVFIKLIAVGGVSKKDGMRDVIFELNGRQRVIKVKDEAAGVTTTTKPKATAMAGSVGAPMPGVVLDVRVKKGENVKAGDALLVLSAMKMETVVAAPVSGRVVSIHADVGDNMLGGDLLVEIDETGDEDDE</sequence>
<dbReference type="GO" id="GO:0005737">
    <property type="term" value="C:cytoplasm"/>
    <property type="evidence" value="ECO:0007669"/>
    <property type="project" value="TreeGrafter"/>
</dbReference>
<dbReference type="SUPFAM" id="SSF51569">
    <property type="entry name" value="Aldolase"/>
    <property type="match status" value="1"/>
</dbReference>
<dbReference type="InterPro" id="IPR003379">
    <property type="entry name" value="Carboxylase_cons_dom"/>
</dbReference>
<keyword evidence="5" id="KW-1185">Reference proteome</keyword>
<dbReference type="PANTHER" id="PTHR43778:SF2">
    <property type="entry name" value="PYRUVATE CARBOXYLASE, MITOCHONDRIAL"/>
    <property type="match status" value="1"/>
</dbReference>
<dbReference type="InterPro" id="IPR000891">
    <property type="entry name" value="PYR_CT"/>
</dbReference>
<dbReference type="InterPro" id="IPR013785">
    <property type="entry name" value="Aldolase_TIM"/>
</dbReference>
<keyword evidence="1" id="KW-0092">Biotin</keyword>
<dbReference type="Gene3D" id="3.10.600.10">
    <property type="entry name" value="pyruvate carboxylase f1077a mutant domain"/>
    <property type="match status" value="1"/>
</dbReference>
<feature type="domain" description="Lipoyl-binding" evidence="2">
    <location>
        <begin position="405"/>
        <end position="483"/>
    </location>
</feature>